<evidence type="ECO:0008006" key="3">
    <source>
        <dbReference type="Google" id="ProtNLM"/>
    </source>
</evidence>
<comment type="caution">
    <text evidence="1">The sequence shown here is derived from an EMBL/GenBank/DDBJ whole genome shotgun (WGS) entry which is preliminary data.</text>
</comment>
<gene>
    <name evidence="1" type="ORF">SAMN05421679_107130</name>
</gene>
<evidence type="ECO:0000313" key="2">
    <source>
        <dbReference type="Proteomes" id="UP001158050"/>
    </source>
</evidence>
<organism evidence="1 2">
    <name type="scientific">Epilithonimonas pallida</name>
    <dbReference type="NCBI Taxonomy" id="373671"/>
    <lineage>
        <taxon>Bacteria</taxon>
        <taxon>Pseudomonadati</taxon>
        <taxon>Bacteroidota</taxon>
        <taxon>Flavobacteriia</taxon>
        <taxon>Flavobacteriales</taxon>
        <taxon>Weeksellaceae</taxon>
        <taxon>Chryseobacterium group</taxon>
        <taxon>Epilithonimonas</taxon>
    </lineage>
</organism>
<sequence length="59" mass="6922">MVTKEKARKILLDEGENFSDEEMDKIIEQLDEYATMVLEIISEKENIDDDLKNTENEKS</sequence>
<reference evidence="1 2" key="1">
    <citation type="submission" date="2017-05" db="EMBL/GenBank/DDBJ databases">
        <authorList>
            <person name="Varghese N."/>
            <person name="Submissions S."/>
        </authorList>
    </citation>
    <scope>NUCLEOTIDE SEQUENCE [LARGE SCALE GENOMIC DNA]</scope>
    <source>
        <strain evidence="1 2">DSM 18015</strain>
    </source>
</reference>
<dbReference type="EMBL" id="FXUO01000007">
    <property type="protein sequence ID" value="SMP95460.1"/>
    <property type="molecule type" value="Genomic_DNA"/>
</dbReference>
<proteinExistence type="predicted"/>
<dbReference type="Proteomes" id="UP001158050">
    <property type="component" value="Unassembled WGS sequence"/>
</dbReference>
<protein>
    <recommendedName>
        <fullName evidence="3">Phage protein</fullName>
    </recommendedName>
</protein>
<accession>A0ABY1R8T5</accession>
<name>A0ABY1R8T5_9FLAO</name>
<dbReference type="RefSeq" id="WP_283417531.1">
    <property type="nucleotide sequence ID" value="NZ_FXUO01000007.1"/>
</dbReference>
<keyword evidence="2" id="KW-1185">Reference proteome</keyword>
<evidence type="ECO:0000313" key="1">
    <source>
        <dbReference type="EMBL" id="SMP95460.1"/>
    </source>
</evidence>